<feature type="non-terminal residue" evidence="1">
    <location>
        <position position="1"/>
    </location>
</feature>
<reference evidence="1 2" key="1">
    <citation type="journal article" date="2016" name="Proc. Natl. Acad. Sci. U.S.A.">
        <title>Comparative genomics of biotechnologically important yeasts.</title>
        <authorList>
            <person name="Riley R."/>
            <person name="Haridas S."/>
            <person name="Wolfe K.H."/>
            <person name="Lopes M.R."/>
            <person name="Hittinger C.T."/>
            <person name="Goeker M."/>
            <person name="Salamov A.A."/>
            <person name="Wisecaver J.H."/>
            <person name="Long T.M."/>
            <person name="Calvey C.H."/>
            <person name="Aerts A.L."/>
            <person name="Barry K.W."/>
            <person name="Choi C."/>
            <person name="Clum A."/>
            <person name="Coughlan A.Y."/>
            <person name="Deshpande S."/>
            <person name="Douglass A.P."/>
            <person name="Hanson S.J."/>
            <person name="Klenk H.-P."/>
            <person name="LaButti K.M."/>
            <person name="Lapidus A."/>
            <person name="Lindquist E.A."/>
            <person name="Lipzen A.M."/>
            <person name="Meier-Kolthoff J.P."/>
            <person name="Ohm R.A."/>
            <person name="Otillar R.P."/>
            <person name="Pangilinan J.L."/>
            <person name="Peng Y."/>
            <person name="Rokas A."/>
            <person name="Rosa C.A."/>
            <person name="Scheuner C."/>
            <person name="Sibirny A.A."/>
            <person name="Slot J.C."/>
            <person name="Stielow J.B."/>
            <person name="Sun H."/>
            <person name="Kurtzman C.P."/>
            <person name="Blackwell M."/>
            <person name="Grigoriev I.V."/>
            <person name="Jeffries T.W."/>
        </authorList>
    </citation>
    <scope>NUCLEOTIDE SEQUENCE [LARGE SCALE GENOMIC DNA]</scope>
    <source>
        <strain evidence="1 2">NRRL Y-2026</strain>
    </source>
</reference>
<name>A0A1E3NI70_9ASCO</name>
<dbReference type="GeneID" id="30178946"/>
<dbReference type="OrthoDB" id="5043642at2759"/>
<dbReference type="Pfam" id="PF11927">
    <property type="entry name" value="HODM_asu-like"/>
    <property type="match status" value="1"/>
</dbReference>
<dbReference type="InterPro" id="IPR021848">
    <property type="entry name" value="HODM_asu-like"/>
</dbReference>
<organism evidence="1 2">
    <name type="scientific">Pichia membranifaciens NRRL Y-2026</name>
    <dbReference type="NCBI Taxonomy" id="763406"/>
    <lineage>
        <taxon>Eukaryota</taxon>
        <taxon>Fungi</taxon>
        <taxon>Dikarya</taxon>
        <taxon>Ascomycota</taxon>
        <taxon>Saccharomycotina</taxon>
        <taxon>Pichiomycetes</taxon>
        <taxon>Pichiales</taxon>
        <taxon>Pichiaceae</taxon>
        <taxon>Pichia</taxon>
    </lineage>
</organism>
<dbReference type="STRING" id="763406.A0A1E3NI70"/>
<dbReference type="EMBL" id="KV454004">
    <property type="protein sequence ID" value="ODQ45829.1"/>
    <property type="molecule type" value="Genomic_DNA"/>
</dbReference>
<evidence type="ECO:0000313" key="2">
    <source>
        <dbReference type="Proteomes" id="UP000094455"/>
    </source>
</evidence>
<evidence type="ECO:0000313" key="1">
    <source>
        <dbReference type="EMBL" id="ODQ45829.1"/>
    </source>
</evidence>
<feature type="non-terminal residue" evidence="1">
    <location>
        <position position="345"/>
    </location>
</feature>
<gene>
    <name evidence="1" type="ORF">PICMEDRAFT_22409</name>
</gene>
<accession>A0A1E3NI70</accession>
<dbReference type="AlphaFoldDB" id="A0A1E3NI70"/>
<protein>
    <submittedName>
        <fullName evidence="1">Uncharacterized protein</fullName>
    </submittedName>
</protein>
<proteinExistence type="predicted"/>
<dbReference type="Proteomes" id="UP000094455">
    <property type="component" value="Unassembled WGS sequence"/>
</dbReference>
<keyword evidence="2" id="KW-1185">Reference proteome</keyword>
<dbReference type="RefSeq" id="XP_019016942.1">
    <property type="nucleotide sequence ID" value="XM_019162259.1"/>
</dbReference>
<sequence length="345" mass="39632">PLEVTVDNIREGFEDRPYMPFRYPNNQTMSLVKLDVNFWSIVDRHYFDFMSQKKRIFNHYDPEKLKEHPFYKTLDTAEATAALVELRDFVVDHLTHRFPKLFTRRGNLVCNHLLDETYDLDVVAPLVVVTRMSMEDYYVTVLDPHTQERTCVGVSVAFGGGGFPIAPIVGQGMDAIHGPVPYYESKLKKSMNKWFERFTDPVERASIHIVWDNDLSCSELYSKQRELGHAAYAEYIQAVPFEAFSVRVERQTLIKLPKSNAIIFANHPIYLNIAHALADEPGVPAIVHKMMYDSPEGIIKYKHYELIRDHISPGLLAMVDAQVQRGLVAKDDPVRTIPGFPFASW</sequence>